<feature type="domain" description="GH18" evidence="10">
    <location>
        <begin position="150"/>
        <end position="517"/>
    </location>
</feature>
<keyword evidence="4" id="KW-0119">Carbohydrate metabolism</keyword>
<dbReference type="PANTHER" id="PTHR11177:SF333">
    <property type="entry name" value="CHITINASE"/>
    <property type="match status" value="1"/>
</dbReference>
<evidence type="ECO:0000256" key="2">
    <source>
        <dbReference type="ARBA" id="ARBA00022801"/>
    </source>
</evidence>
<dbReference type="InterPro" id="IPR029070">
    <property type="entry name" value="Chitinase_insertion_sf"/>
</dbReference>
<dbReference type="STRING" id="685588.A0A067SVG7"/>
<keyword evidence="5 7" id="KW-0326">Glycosidase</keyword>
<accession>A0A067SVG7</accession>
<feature type="transmembrane region" description="Helical" evidence="9">
    <location>
        <begin position="21"/>
        <end position="46"/>
    </location>
</feature>
<protein>
    <recommendedName>
        <fullName evidence="10">GH18 domain-containing protein</fullName>
    </recommendedName>
</protein>
<dbReference type="GO" id="GO:0008843">
    <property type="term" value="F:endochitinase activity"/>
    <property type="evidence" value="ECO:0007669"/>
    <property type="project" value="UniProtKB-EC"/>
</dbReference>
<evidence type="ECO:0000256" key="3">
    <source>
        <dbReference type="ARBA" id="ARBA00023024"/>
    </source>
</evidence>
<dbReference type="Proteomes" id="UP000027222">
    <property type="component" value="Unassembled WGS sequence"/>
</dbReference>
<dbReference type="HOGENOM" id="CLU_239615_0_0_1"/>
<dbReference type="SUPFAM" id="SSF54556">
    <property type="entry name" value="Chitinase insertion domain"/>
    <property type="match status" value="1"/>
</dbReference>
<feature type="region of interest" description="Disordered" evidence="8">
    <location>
        <begin position="1305"/>
        <end position="1337"/>
    </location>
</feature>
<name>A0A067SVG7_GALM3</name>
<dbReference type="GO" id="GO:0008061">
    <property type="term" value="F:chitin binding"/>
    <property type="evidence" value="ECO:0007669"/>
    <property type="project" value="InterPro"/>
</dbReference>
<dbReference type="InterPro" id="IPR001223">
    <property type="entry name" value="Glyco_hydro18_cat"/>
</dbReference>
<dbReference type="EMBL" id="KL142382">
    <property type="protein sequence ID" value="KDR74915.1"/>
    <property type="molecule type" value="Genomic_DNA"/>
</dbReference>
<dbReference type="InterPro" id="IPR050314">
    <property type="entry name" value="Glycosyl_Hydrlase_18"/>
</dbReference>
<dbReference type="Pfam" id="PF00704">
    <property type="entry name" value="Glyco_hydro_18"/>
    <property type="match status" value="1"/>
</dbReference>
<keyword evidence="6" id="KW-0624">Polysaccharide degradation</keyword>
<dbReference type="SUPFAM" id="SSF51445">
    <property type="entry name" value="(Trans)glycosidases"/>
    <property type="match status" value="1"/>
</dbReference>
<feature type="compositionally biased region" description="Polar residues" evidence="8">
    <location>
        <begin position="1305"/>
        <end position="1319"/>
    </location>
</feature>
<evidence type="ECO:0000313" key="11">
    <source>
        <dbReference type="EMBL" id="KDR74915.1"/>
    </source>
</evidence>
<dbReference type="GO" id="GO:0000272">
    <property type="term" value="P:polysaccharide catabolic process"/>
    <property type="evidence" value="ECO:0007669"/>
    <property type="project" value="UniProtKB-KW"/>
</dbReference>
<proteinExistence type="predicted"/>
<dbReference type="GO" id="GO:0006032">
    <property type="term" value="P:chitin catabolic process"/>
    <property type="evidence" value="ECO:0007669"/>
    <property type="project" value="UniProtKB-KW"/>
</dbReference>
<sequence>MSPQTQLIFPLGLVRQTYRALTAHAATVLPGFAVLAPLFVGILSALQAQNCNALAECGPFADASNITCPLSVWYETLSFCMNLTKLSILALSAAVSLDSVERPTIFVAMGVLVIVEALKFPLAVCSTFSRYVALLLMTVSEDAEQSSATARRIGYYEGWAVSRKCMPYEPEQIAADTLTHINFAFALLSSSFKVIEMTAGDSDLWRRTTALKKGRPSLKVYLSIGGWTFNDPPNQSIFSNMVGSTANTNTFIESVLSVMETYAFDGIDVDWEYPVAWDRGGIPADKENYVAFMEAVKTAFTPRKYGLTFTAPSSFWYLQHFDLPAMLKHADWVNVMTYDLHGTWDGIDPYVGYVIGAHTNLTEIDQAFQLYWRAGVDPKQMVMGMYTNGFYGRSFTLSSSDCAYAGCAWTSGGKEGPCSGNSGTLMFAEIESILTSTQQTPTIDEDAAVAYVSWDDNQWVSFDTDESHLCHQNVLILSANDHCIGGTMIWSIDQDDNNYKFVPALALDALYPGIGIGGRDTNTVSSNDACYVGECGSKSCYPDRMVSTVYYNPLSGNCDLDLGVPAVVCCPETKGQTCTKRGYTDAKSPCVPQCEEAEVLVAKDIIGETVNQLCIGGMTALCCTTDLPAPADCVYTDCSATPDTSCPSDSSTFITSVSTARKVCAAGTASGFCCTNPLPFGNCQWKGTPPLCDDAVCDVGQITIFSDSTGDGTQPCLGGAQRTYCCDPPVDLPAPFSDIFPSGVPDSGNDLFHVDFDPDVGGIAPSGVISPSGVVSPSGAVALNSAVPSSLSTVPALIPSGIPDFESGTTSTFTESEDENSGAFGEIFIDSPKASSVSSMNLQSNWVLTGCDAKSDQPQQVAVYCSVPNSATCQHVFIGGAENTIVELPKSCGLGPYARVVSLEVHSNQFVLTGAHATAKPASENVYTLSFDYNFAAIPMSNGPIYMRADVTDMPGYWDSVVDSPPERRQWLEERGLWQNPKKRWWGAFTKWLSKVTSLEVDNSQSRVFYWSDTWNIFHAESHCDGPPQFDSSLDISLTGTAYFGARYGFYLQGTVVPPAVTAAYVHFSSDASTSATFTVKGEASVQYNSDTVTFATFGFPGLYYPGLLTVGPSLVLEGYIAGQLSMQGLAFSTHLPVPHIPCAFLTNSAFSQFTTSISYQFPSINYALGKTGDDVVGPPANPSPPLQRPDFSFGYNVELSGDVTVHMVPTIQLGISVLGGQLIEAEAYIRADLHAGVGINGSVSLASATEFCVTPHYGLLVQGGVTGNVLYWETSTEPFTFYDKDFPYGDQCFKSVQESVPNSRRSIQGSVGNISHHGTPSKRGARIVETTGTGQREIRPLNELTKRGSSVPACPGFLTCPSVDSQIGEDNTDNDIYSDYPGNVNDDSVYRRGINETFDAALVPANVSSFVSPEPSVQVAGCPSIKFDPYAFNNAGYNYYNLASPTTLDGNLKAYPNPVGYVTSTTYGREHIYEMQLLTDFINTLAQSPALWQNTAGTVNYCTWAQKMFNTPSTYAKINQGNRKSVVDRLKSCQPSNTQSVIAGGNRMPYLESTANKLKYRVTFLTRSLVANHSSRRNIQAFSGIALQTSDTFKKFTFSKKVFVIRAGTGLYSYMSDGPVADQFVLVSNCVKGVWSDFYDEYNADNTVDAPQKGTFDMFNTYRTYIRTKVQVFFQNVKNGVNQMIGFYSANAGGDPVQQNVDLNYGKLSTRGTTPVSANDLTASIFSVFNRANLLTKITLRL</sequence>
<keyword evidence="9" id="KW-0812">Transmembrane</keyword>
<evidence type="ECO:0000256" key="5">
    <source>
        <dbReference type="ARBA" id="ARBA00023295"/>
    </source>
</evidence>
<dbReference type="InterPro" id="IPR011583">
    <property type="entry name" value="Chitinase_II/V-like_cat"/>
</dbReference>
<keyword evidence="2 7" id="KW-0378">Hydrolase</keyword>
<evidence type="ECO:0000256" key="9">
    <source>
        <dbReference type="SAM" id="Phobius"/>
    </source>
</evidence>
<evidence type="ECO:0000256" key="7">
    <source>
        <dbReference type="RuleBase" id="RU000489"/>
    </source>
</evidence>
<evidence type="ECO:0000259" key="10">
    <source>
        <dbReference type="PROSITE" id="PS51910"/>
    </source>
</evidence>
<dbReference type="OrthoDB" id="73875at2759"/>
<keyword evidence="9" id="KW-1133">Transmembrane helix</keyword>
<dbReference type="PROSITE" id="PS01095">
    <property type="entry name" value="GH18_1"/>
    <property type="match status" value="1"/>
</dbReference>
<keyword evidence="9" id="KW-0472">Membrane</keyword>
<organism evidence="11 12">
    <name type="scientific">Galerina marginata (strain CBS 339.88)</name>
    <dbReference type="NCBI Taxonomy" id="685588"/>
    <lineage>
        <taxon>Eukaryota</taxon>
        <taxon>Fungi</taxon>
        <taxon>Dikarya</taxon>
        <taxon>Basidiomycota</taxon>
        <taxon>Agaricomycotina</taxon>
        <taxon>Agaricomycetes</taxon>
        <taxon>Agaricomycetidae</taxon>
        <taxon>Agaricales</taxon>
        <taxon>Agaricineae</taxon>
        <taxon>Strophariaceae</taxon>
        <taxon>Galerina</taxon>
    </lineage>
</organism>
<dbReference type="InterPro" id="IPR017853">
    <property type="entry name" value="GH"/>
</dbReference>
<evidence type="ECO:0000313" key="12">
    <source>
        <dbReference type="Proteomes" id="UP000027222"/>
    </source>
</evidence>
<dbReference type="Gene3D" id="3.20.20.80">
    <property type="entry name" value="Glycosidases"/>
    <property type="match status" value="1"/>
</dbReference>
<dbReference type="Gene3D" id="3.10.50.10">
    <property type="match status" value="1"/>
</dbReference>
<reference evidence="12" key="1">
    <citation type="journal article" date="2014" name="Proc. Natl. Acad. Sci. U.S.A.">
        <title>Extensive sampling of basidiomycete genomes demonstrates inadequacy of the white-rot/brown-rot paradigm for wood decay fungi.</title>
        <authorList>
            <person name="Riley R."/>
            <person name="Salamov A.A."/>
            <person name="Brown D.W."/>
            <person name="Nagy L.G."/>
            <person name="Floudas D."/>
            <person name="Held B.W."/>
            <person name="Levasseur A."/>
            <person name="Lombard V."/>
            <person name="Morin E."/>
            <person name="Otillar R."/>
            <person name="Lindquist E.A."/>
            <person name="Sun H."/>
            <person name="LaButti K.M."/>
            <person name="Schmutz J."/>
            <person name="Jabbour D."/>
            <person name="Luo H."/>
            <person name="Baker S.E."/>
            <person name="Pisabarro A.G."/>
            <person name="Walton J.D."/>
            <person name="Blanchette R.A."/>
            <person name="Henrissat B."/>
            <person name="Martin F."/>
            <person name="Cullen D."/>
            <person name="Hibbett D.S."/>
            <person name="Grigoriev I.V."/>
        </authorList>
    </citation>
    <scope>NUCLEOTIDE SEQUENCE [LARGE SCALE GENOMIC DNA]</scope>
    <source>
        <strain evidence="12">CBS 339.88</strain>
    </source>
</reference>
<dbReference type="SMART" id="SM00636">
    <property type="entry name" value="Glyco_18"/>
    <property type="match status" value="1"/>
</dbReference>
<comment type="catalytic activity">
    <reaction evidence="1">
        <text>Random endo-hydrolysis of N-acetyl-beta-D-glucosaminide (1-&gt;4)-beta-linkages in chitin and chitodextrins.</text>
        <dbReference type="EC" id="3.2.1.14"/>
    </reaction>
</comment>
<dbReference type="PANTHER" id="PTHR11177">
    <property type="entry name" value="CHITINASE"/>
    <property type="match status" value="1"/>
</dbReference>
<dbReference type="PROSITE" id="PS51910">
    <property type="entry name" value="GH18_2"/>
    <property type="match status" value="1"/>
</dbReference>
<keyword evidence="12" id="KW-1185">Reference proteome</keyword>
<evidence type="ECO:0000256" key="8">
    <source>
        <dbReference type="SAM" id="MobiDB-lite"/>
    </source>
</evidence>
<keyword evidence="3" id="KW-0146">Chitin degradation</keyword>
<evidence type="ECO:0000256" key="6">
    <source>
        <dbReference type="ARBA" id="ARBA00023326"/>
    </source>
</evidence>
<evidence type="ECO:0000256" key="4">
    <source>
        <dbReference type="ARBA" id="ARBA00023277"/>
    </source>
</evidence>
<dbReference type="InterPro" id="IPR001579">
    <property type="entry name" value="Glyco_hydro_18_chit_AS"/>
</dbReference>
<evidence type="ECO:0000256" key="1">
    <source>
        <dbReference type="ARBA" id="ARBA00000822"/>
    </source>
</evidence>
<gene>
    <name evidence="11" type="ORF">GALMADRAFT_141231</name>
</gene>